<keyword evidence="1" id="KW-0472">Membrane</keyword>
<sequence>MLENLLLKMRWGAKEEKHRSLLADRYWLMIVTGFSLLLAGLSFCRERSNGLLAWVG</sequence>
<reference evidence="2" key="1">
    <citation type="journal article" date="2015" name="Genome Biol. Evol.">
        <title>Organellar Genomes of White Spruce (Picea glauca): Assembly and Annotation.</title>
        <authorList>
            <person name="Jackman S.D."/>
            <person name="Warren R.L."/>
            <person name="Gibb E.A."/>
            <person name="Vandervalk B.P."/>
            <person name="Mohamadi H."/>
            <person name="Chu J."/>
            <person name="Raymond A."/>
            <person name="Pleasance S."/>
            <person name="Coope R."/>
            <person name="Wildung M.R."/>
            <person name="Ritland C.E."/>
            <person name="Bousquet J."/>
            <person name="Jones S.J."/>
            <person name="Bohlmann J."/>
            <person name="Birol I."/>
        </authorList>
    </citation>
    <scope>NUCLEOTIDE SEQUENCE [LARGE SCALE GENOMIC DNA]</scope>
    <source>
        <tissue evidence="2">Flushing bud</tissue>
    </source>
</reference>
<geneLocation type="mitochondrion" evidence="2"/>
<keyword evidence="1" id="KW-1133">Transmembrane helix</keyword>
<dbReference type="AlphaFoldDB" id="A0A101M2G9"/>
<organism evidence="2">
    <name type="scientific">Picea glauca</name>
    <name type="common">White spruce</name>
    <name type="synonym">Pinus glauca</name>
    <dbReference type="NCBI Taxonomy" id="3330"/>
    <lineage>
        <taxon>Eukaryota</taxon>
        <taxon>Viridiplantae</taxon>
        <taxon>Streptophyta</taxon>
        <taxon>Embryophyta</taxon>
        <taxon>Tracheophyta</taxon>
        <taxon>Spermatophyta</taxon>
        <taxon>Pinopsida</taxon>
        <taxon>Pinidae</taxon>
        <taxon>Conifers I</taxon>
        <taxon>Pinales</taxon>
        <taxon>Pinaceae</taxon>
        <taxon>Picea</taxon>
    </lineage>
</organism>
<evidence type="ECO:0000256" key="1">
    <source>
        <dbReference type="SAM" id="Phobius"/>
    </source>
</evidence>
<dbReference type="EMBL" id="LKAM01000002">
    <property type="protein sequence ID" value="KUM49811.1"/>
    <property type="molecule type" value="Genomic_DNA"/>
</dbReference>
<accession>A0A101M2G9</accession>
<keyword evidence="1" id="KW-0812">Transmembrane</keyword>
<feature type="transmembrane region" description="Helical" evidence="1">
    <location>
        <begin position="26"/>
        <end position="44"/>
    </location>
</feature>
<protein>
    <submittedName>
        <fullName evidence="2">Uncharacterized protein</fullName>
    </submittedName>
</protein>
<name>A0A101M2G9_PICGL</name>
<gene>
    <name evidence="2" type="ORF">ABT39_MTgene3038</name>
</gene>
<proteinExistence type="predicted"/>
<evidence type="ECO:0000313" key="2">
    <source>
        <dbReference type="EMBL" id="KUM49811.1"/>
    </source>
</evidence>
<comment type="caution">
    <text evidence="2">The sequence shown here is derived from an EMBL/GenBank/DDBJ whole genome shotgun (WGS) entry which is preliminary data.</text>
</comment>
<keyword evidence="2" id="KW-0496">Mitochondrion</keyword>